<keyword evidence="4" id="KW-0560">Oxidoreductase</keyword>
<dbReference type="AlphaFoldDB" id="A0A0C3PRK5"/>
<evidence type="ECO:0000256" key="1">
    <source>
        <dbReference type="ARBA" id="ARBA00022516"/>
    </source>
</evidence>
<dbReference type="OrthoDB" id="9989144at2759"/>
<evidence type="ECO:0000256" key="5">
    <source>
        <dbReference type="ARBA" id="ARBA00023098"/>
    </source>
</evidence>
<evidence type="ECO:0000313" key="8">
    <source>
        <dbReference type="EMBL" id="KIP09853.1"/>
    </source>
</evidence>
<evidence type="ECO:0000256" key="4">
    <source>
        <dbReference type="ARBA" id="ARBA00023002"/>
    </source>
</evidence>
<dbReference type="EMBL" id="KN840461">
    <property type="protein sequence ID" value="KIP09853.1"/>
    <property type="molecule type" value="Genomic_DNA"/>
</dbReference>
<dbReference type="STRING" id="745531.A0A0C3PRK5"/>
<name>A0A0C3PRK5_PHLG1</name>
<sequence>MSSPRPIIIVTGANSGIGFGICERLLSDLSHTLPPDAKPQFKSLSPGTAAQDVAPTESYDGATLILACRSEKKALEAKQRLLQGLDRRIAAGRRRADYDGHADVFRANLKIGFHQVDMSDAHSVFQFCEEIARTYPYVSHLVCNAGCAFWTGVDKLSAVRSILNRGLIWSITLPPFKLQHTGKMSVDGLGCTWQSNIFGHYIMYRHLKPLFTEYAARYSRPARLIWQSSLEGQPCWYDHDDWQLVKTDHSYEGTKFQIDLIASKLNERSLLPGGEGHVVRHFLVHPGIAHSNMTNGMVYAFFDTLKLILFYIARWFGSPNHTITPYGAAISATHIALASLLAIPSSLLAFAHRKNTDDPPRSLWDDSLSTLSLYADCGMESAAEARDREQHGQYVPLKFSSQTDSHGEGYVGVMPVLQWAKHAEESEFLVEKCEGLYQTFVKLEAKDGKGKVNGHANGHANSHTNGHANGTSRHS</sequence>
<dbReference type="GO" id="GO:0005811">
    <property type="term" value="C:lipid droplet"/>
    <property type="evidence" value="ECO:0007669"/>
    <property type="project" value="TreeGrafter"/>
</dbReference>
<gene>
    <name evidence="8" type="ORF">PHLGIDRAFT_102186</name>
</gene>
<reference evidence="8 9" key="1">
    <citation type="journal article" date="2014" name="PLoS Genet.">
        <title>Analysis of the Phlebiopsis gigantea genome, transcriptome and secretome provides insight into its pioneer colonization strategies of wood.</title>
        <authorList>
            <person name="Hori C."/>
            <person name="Ishida T."/>
            <person name="Igarashi K."/>
            <person name="Samejima M."/>
            <person name="Suzuki H."/>
            <person name="Master E."/>
            <person name="Ferreira P."/>
            <person name="Ruiz-Duenas F.J."/>
            <person name="Held B."/>
            <person name="Canessa P."/>
            <person name="Larrondo L.F."/>
            <person name="Schmoll M."/>
            <person name="Druzhinina I.S."/>
            <person name="Kubicek C.P."/>
            <person name="Gaskell J.A."/>
            <person name="Kersten P."/>
            <person name="St John F."/>
            <person name="Glasner J."/>
            <person name="Sabat G."/>
            <person name="Splinter BonDurant S."/>
            <person name="Syed K."/>
            <person name="Yadav J."/>
            <person name="Mgbeahuruike A.C."/>
            <person name="Kovalchuk A."/>
            <person name="Asiegbu F.O."/>
            <person name="Lackner G."/>
            <person name="Hoffmeister D."/>
            <person name="Rencoret J."/>
            <person name="Gutierrez A."/>
            <person name="Sun H."/>
            <person name="Lindquist E."/>
            <person name="Barry K."/>
            <person name="Riley R."/>
            <person name="Grigoriev I.V."/>
            <person name="Henrissat B."/>
            <person name="Kues U."/>
            <person name="Berka R.M."/>
            <person name="Martinez A.T."/>
            <person name="Covert S.F."/>
            <person name="Blanchette R.A."/>
            <person name="Cullen D."/>
        </authorList>
    </citation>
    <scope>NUCLEOTIDE SEQUENCE [LARGE SCALE GENOMIC DNA]</scope>
    <source>
        <strain evidence="8 9">11061_1 CR5-6</strain>
    </source>
</reference>
<proteinExistence type="inferred from homology"/>
<dbReference type="PANTHER" id="PTHR43647">
    <property type="entry name" value="DEHYDROGENASE"/>
    <property type="match status" value="1"/>
</dbReference>
<comment type="similarity">
    <text evidence="6">Belongs to the short-chain dehydrogenases/reductases (SDR) family. ERG27 subfamily.</text>
</comment>
<dbReference type="InterPro" id="IPR036291">
    <property type="entry name" value="NAD(P)-bd_dom_sf"/>
</dbReference>
<dbReference type="GO" id="GO:0000253">
    <property type="term" value="F:3-beta-hydroxysteroid 3-dehydrogenase (NADP+) activity"/>
    <property type="evidence" value="ECO:0007669"/>
    <property type="project" value="TreeGrafter"/>
</dbReference>
<feature type="region of interest" description="Disordered" evidence="7">
    <location>
        <begin position="451"/>
        <end position="475"/>
    </location>
</feature>
<dbReference type="HOGENOM" id="CLU_029944_1_0_1"/>
<dbReference type="SUPFAM" id="SSF51735">
    <property type="entry name" value="NAD(P)-binding Rossmann-fold domains"/>
    <property type="match status" value="1"/>
</dbReference>
<keyword evidence="9" id="KW-1185">Reference proteome</keyword>
<evidence type="ECO:0000256" key="7">
    <source>
        <dbReference type="SAM" id="MobiDB-lite"/>
    </source>
</evidence>
<keyword evidence="1" id="KW-0444">Lipid biosynthesis</keyword>
<dbReference type="GO" id="GO:0005789">
    <property type="term" value="C:endoplasmic reticulum membrane"/>
    <property type="evidence" value="ECO:0007669"/>
    <property type="project" value="TreeGrafter"/>
</dbReference>
<evidence type="ECO:0000256" key="3">
    <source>
        <dbReference type="ARBA" id="ARBA00022955"/>
    </source>
</evidence>
<evidence type="ECO:0000313" key="9">
    <source>
        <dbReference type="Proteomes" id="UP000053257"/>
    </source>
</evidence>
<keyword evidence="2" id="KW-0521">NADP</keyword>
<dbReference type="Gene3D" id="3.40.50.720">
    <property type="entry name" value="NAD(P)-binding Rossmann-like Domain"/>
    <property type="match status" value="1"/>
</dbReference>
<dbReference type="GO" id="GO:0005741">
    <property type="term" value="C:mitochondrial outer membrane"/>
    <property type="evidence" value="ECO:0007669"/>
    <property type="project" value="TreeGrafter"/>
</dbReference>
<keyword evidence="3" id="KW-0752">Steroid biosynthesis</keyword>
<dbReference type="Proteomes" id="UP000053257">
    <property type="component" value="Unassembled WGS sequence"/>
</dbReference>
<evidence type="ECO:0000256" key="2">
    <source>
        <dbReference type="ARBA" id="ARBA00022857"/>
    </source>
</evidence>
<dbReference type="PANTHER" id="PTHR43647:SF1">
    <property type="entry name" value="3-KETO-STEROID REDUCTASE ERG27"/>
    <property type="match status" value="1"/>
</dbReference>
<evidence type="ECO:0000256" key="6">
    <source>
        <dbReference type="ARBA" id="ARBA00023593"/>
    </source>
</evidence>
<keyword evidence="5" id="KW-0443">Lipid metabolism</keyword>
<feature type="compositionally biased region" description="Polar residues" evidence="7">
    <location>
        <begin position="459"/>
        <end position="475"/>
    </location>
</feature>
<dbReference type="GO" id="GO:0006694">
    <property type="term" value="P:steroid biosynthetic process"/>
    <property type="evidence" value="ECO:0007669"/>
    <property type="project" value="UniProtKB-KW"/>
</dbReference>
<dbReference type="InterPro" id="IPR051593">
    <property type="entry name" value="Ergosterol_Biosynth_ERG27"/>
</dbReference>
<protein>
    <recommendedName>
        <fullName evidence="10">3-keto sterol reductase</fullName>
    </recommendedName>
</protein>
<organism evidence="8 9">
    <name type="scientific">Phlebiopsis gigantea (strain 11061_1 CR5-6)</name>
    <name type="common">White-rot fungus</name>
    <name type="synonym">Peniophora gigantea</name>
    <dbReference type="NCBI Taxonomy" id="745531"/>
    <lineage>
        <taxon>Eukaryota</taxon>
        <taxon>Fungi</taxon>
        <taxon>Dikarya</taxon>
        <taxon>Basidiomycota</taxon>
        <taxon>Agaricomycotina</taxon>
        <taxon>Agaricomycetes</taxon>
        <taxon>Polyporales</taxon>
        <taxon>Phanerochaetaceae</taxon>
        <taxon>Phlebiopsis</taxon>
    </lineage>
</organism>
<evidence type="ECO:0008006" key="10">
    <source>
        <dbReference type="Google" id="ProtNLM"/>
    </source>
</evidence>
<accession>A0A0C3PRK5</accession>